<dbReference type="PANTHER" id="PTHR11101:SF80">
    <property type="entry name" value="PHOSPHATE TRANSPORTER"/>
    <property type="match status" value="1"/>
</dbReference>
<dbReference type="Proteomes" id="UP000268469">
    <property type="component" value="Unassembled WGS sequence"/>
</dbReference>
<comment type="similarity">
    <text evidence="6">Belongs to the inorganic phosphate transporter (PiT) (TC 2.A.20) family.</text>
</comment>
<keyword evidence="3 6" id="KW-0812">Transmembrane</keyword>
<feature type="transmembrane region" description="Helical" evidence="6">
    <location>
        <begin position="367"/>
        <end position="388"/>
    </location>
</feature>
<dbReference type="EMBL" id="QNBE01000007">
    <property type="protein sequence ID" value="RKX71534.1"/>
    <property type="molecule type" value="Genomic_DNA"/>
</dbReference>
<feature type="transmembrane region" description="Helical" evidence="6">
    <location>
        <begin position="63"/>
        <end position="84"/>
    </location>
</feature>
<feature type="transmembrane region" description="Helical" evidence="6">
    <location>
        <begin position="96"/>
        <end position="118"/>
    </location>
</feature>
<feature type="transmembrane region" description="Helical" evidence="6">
    <location>
        <begin position="279"/>
        <end position="300"/>
    </location>
</feature>
<accession>A0A660SL63</accession>
<dbReference type="Pfam" id="PF01384">
    <property type="entry name" value="PHO4"/>
    <property type="match status" value="1"/>
</dbReference>
<dbReference type="GO" id="GO:0016020">
    <property type="term" value="C:membrane"/>
    <property type="evidence" value="ECO:0007669"/>
    <property type="project" value="UniProtKB-SubCell"/>
</dbReference>
<evidence type="ECO:0000256" key="3">
    <source>
        <dbReference type="ARBA" id="ARBA00022692"/>
    </source>
</evidence>
<feature type="transmembrane region" description="Helical" evidence="6">
    <location>
        <begin position="23"/>
        <end position="43"/>
    </location>
</feature>
<evidence type="ECO:0000256" key="4">
    <source>
        <dbReference type="ARBA" id="ARBA00022989"/>
    </source>
</evidence>
<dbReference type="GO" id="GO:0035435">
    <property type="term" value="P:phosphate ion transmembrane transport"/>
    <property type="evidence" value="ECO:0007669"/>
    <property type="project" value="TreeGrafter"/>
</dbReference>
<keyword evidence="6" id="KW-0592">Phosphate transport</keyword>
<dbReference type="AlphaFoldDB" id="A0A660SL63"/>
<dbReference type="PANTHER" id="PTHR11101">
    <property type="entry name" value="PHOSPHATE TRANSPORTER"/>
    <property type="match status" value="1"/>
</dbReference>
<dbReference type="InterPro" id="IPR001204">
    <property type="entry name" value="Phos_transporter"/>
</dbReference>
<sequence>MAWNIGANDVANSMSSAVGARAITLRQAIIIAAILNIVGASFVGGHVTETIRKGIVAVDMVGWPRVVMFGSFAALLSAAIWVFISSWRELPVSTTHSIVGAMIGFGIVATGFGGIRWIKVVAIITSWIISPFFSGLIAFLIFYLIRRWIIASDDPSRNLRLIGPFLVGLTFFIVIFSLLAKTPLGEKLTLNDLEVVGSSIMGGIVAFLLSRFLIRHYLAKRRGGDHVEEIFRRLQIMTSCYVAFAHGANDVANAIGPVASVFSIATTGEVKAHIPVPTLLLVFGGVGISIGILTWGYRVIKTVAFRITRLTNTSGFSVDFGTATAVLLASKLGLPVSTTHAAVGAIVGVGLARGVEAVDFRVVRRIILFWLLTLPTAALTAVLIFLFLNKLG</sequence>
<evidence type="ECO:0000256" key="1">
    <source>
        <dbReference type="ARBA" id="ARBA00004141"/>
    </source>
</evidence>
<dbReference type="GO" id="GO:0005315">
    <property type="term" value="F:phosphate transmembrane transporter activity"/>
    <property type="evidence" value="ECO:0007669"/>
    <property type="project" value="InterPro"/>
</dbReference>
<feature type="transmembrane region" description="Helical" evidence="6">
    <location>
        <begin position="158"/>
        <end position="180"/>
    </location>
</feature>
<evidence type="ECO:0000256" key="5">
    <source>
        <dbReference type="ARBA" id="ARBA00023136"/>
    </source>
</evidence>
<evidence type="ECO:0000313" key="8">
    <source>
        <dbReference type="Proteomes" id="UP000268469"/>
    </source>
</evidence>
<name>A0A660SL63_UNCW3</name>
<comment type="subcellular location">
    <subcellularLocation>
        <location evidence="1 6">Membrane</location>
        <topology evidence="1 6">Multi-pass membrane protein</topology>
    </subcellularLocation>
</comment>
<keyword evidence="2 6" id="KW-0813">Transport</keyword>
<protein>
    <recommendedName>
        <fullName evidence="6">Phosphate transporter</fullName>
    </recommendedName>
</protein>
<gene>
    <name evidence="7" type="ORF">DRP53_01370</name>
</gene>
<keyword evidence="4 6" id="KW-1133">Transmembrane helix</keyword>
<feature type="transmembrane region" description="Helical" evidence="6">
    <location>
        <begin position="124"/>
        <end position="146"/>
    </location>
</feature>
<evidence type="ECO:0000313" key="7">
    <source>
        <dbReference type="EMBL" id="RKX71534.1"/>
    </source>
</evidence>
<comment type="caution">
    <text evidence="7">The sequence shown here is derived from an EMBL/GenBank/DDBJ whole genome shotgun (WGS) entry which is preliminary data.</text>
</comment>
<proteinExistence type="inferred from homology"/>
<keyword evidence="5 6" id="KW-0472">Membrane</keyword>
<reference evidence="7 8" key="1">
    <citation type="submission" date="2018-06" db="EMBL/GenBank/DDBJ databases">
        <title>Extensive metabolic versatility and redundancy in microbially diverse, dynamic hydrothermal sediments.</title>
        <authorList>
            <person name="Dombrowski N."/>
            <person name="Teske A."/>
            <person name="Baker B.J."/>
        </authorList>
    </citation>
    <scope>NUCLEOTIDE SEQUENCE [LARGE SCALE GENOMIC DNA]</scope>
    <source>
        <strain evidence="7">B36_G15</strain>
    </source>
</reference>
<feature type="transmembrane region" description="Helical" evidence="6">
    <location>
        <begin position="195"/>
        <end position="214"/>
    </location>
</feature>
<evidence type="ECO:0000256" key="2">
    <source>
        <dbReference type="ARBA" id="ARBA00022448"/>
    </source>
</evidence>
<evidence type="ECO:0000256" key="6">
    <source>
        <dbReference type="RuleBase" id="RU363058"/>
    </source>
</evidence>
<organism evidence="7 8">
    <name type="scientific">candidate division WOR-3 bacterium</name>
    <dbReference type="NCBI Taxonomy" id="2052148"/>
    <lineage>
        <taxon>Bacteria</taxon>
        <taxon>Bacteria division WOR-3</taxon>
    </lineage>
</organism>